<keyword evidence="2" id="KW-1185">Reference proteome</keyword>
<gene>
    <name evidence="1" type="ORF">L3Q82_004228</name>
</gene>
<dbReference type="EMBL" id="CM041550">
    <property type="protein sequence ID" value="KAI3355848.1"/>
    <property type="molecule type" value="Genomic_DNA"/>
</dbReference>
<evidence type="ECO:0000313" key="1">
    <source>
        <dbReference type="EMBL" id="KAI3355848.1"/>
    </source>
</evidence>
<organism evidence="1 2">
    <name type="scientific">Scortum barcoo</name>
    <name type="common">barcoo grunter</name>
    <dbReference type="NCBI Taxonomy" id="214431"/>
    <lineage>
        <taxon>Eukaryota</taxon>
        <taxon>Metazoa</taxon>
        <taxon>Chordata</taxon>
        <taxon>Craniata</taxon>
        <taxon>Vertebrata</taxon>
        <taxon>Euteleostomi</taxon>
        <taxon>Actinopterygii</taxon>
        <taxon>Neopterygii</taxon>
        <taxon>Teleostei</taxon>
        <taxon>Neoteleostei</taxon>
        <taxon>Acanthomorphata</taxon>
        <taxon>Eupercaria</taxon>
        <taxon>Centrarchiformes</taxon>
        <taxon>Terapontoidei</taxon>
        <taxon>Terapontidae</taxon>
        <taxon>Scortum</taxon>
    </lineage>
</organism>
<accession>A0ACB8VJS6</accession>
<dbReference type="Proteomes" id="UP000831701">
    <property type="component" value="Chromosome 20"/>
</dbReference>
<evidence type="ECO:0000313" key="2">
    <source>
        <dbReference type="Proteomes" id="UP000831701"/>
    </source>
</evidence>
<sequence>MEAEDGADLCYPQLLNTSCRKPTSLWSEALLIQIVLSSISLLTVALNLLIIISVSHFRQLHTPTNILLLSLAVSDFLVGLLLIPVLTLKRTSCWFFGELVCSLYTYVSFIITSASIGDMIPLLIPCLIEHDIDVGDAQPIRQHFYHMSPDRRKYLEAERIRALFERLAEARLTINLAKCEFARATVTYLGRVVGQGRVALVQDKVPGLLRMGGIPLLIPCLIEHDIDVGDAQPIRQHFYHMSPDRRKYLEAEIRSVWSKPCYIPEVQQQPVITKTVQSQEAEQTLQGCFEATDWDVLCDVHGEDIEKLTDYITDYVNFCTDNIILTKTVRCFPNNKPWVTKDMLNRKKASIQEGRQRGAEEGAK</sequence>
<reference evidence="1" key="1">
    <citation type="submission" date="2022-04" db="EMBL/GenBank/DDBJ databases">
        <title>Jade perch genome.</title>
        <authorList>
            <person name="Chao B."/>
        </authorList>
    </citation>
    <scope>NUCLEOTIDE SEQUENCE</scope>
    <source>
        <strain evidence="1">CB-2022</strain>
    </source>
</reference>
<protein>
    <submittedName>
        <fullName evidence="1">Uncharacterized protein</fullName>
    </submittedName>
</protein>
<proteinExistence type="predicted"/>
<name>A0ACB8VJS6_9TELE</name>
<comment type="caution">
    <text evidence="1">The sequence shown here is derived from an EMBL/GenBank/DDBJ whole genome shotgun (WGS) entry which is preliminary data.</text>
</comment>